<gene>
    <name evidence="2" type="ORF">H6P81_004303</name>
</gene>
<dbReference type="Proteomes" id="UP000825729">
    <property type="component" value="Unassembled WGS sequence"/>
</dbReference>
<feature type="compositionally biased region" description="Basic and acidic residues" evidence="1">
    <location>
        <begin position="206"/>
        <end position="237"/>
    </location>
</feature>
<accession>A0AAV7FF13</accession>
<comment type="caution">
    <text evidence="2">The sequence shown here is derived from an EMBL/GenBank/DDBJ whole genome shotgun (WGS) entry which is preliminary data.</text>
</comment>
<name>A0AAV7FF13_ARIFI</name>
<evidence type="ECO:0000313" key="2">
    <source>
        <dbReference type="EMBL" id="KAG9459795.1"/>
    </source>
</evidence>
<organism evidence="2 3">
    <name type="scientific">Aristolochia fimbriata</name>
    <name type="common">White veined hardy Dutchman's pipe vine</name>
    <dbReference type="NCBI Taxonomy" id="158543"/>
    <lineage>
        <taxon>Eukaryota</taxon>
        <taxon>Viridiplantae</taxon>
        <taxon>Streptophyta</taxon>
        <taxon>Embryophyta</taxon>
        <taxon>Tracheophyta</taxon>
        <taxon>Spermatophyta</taxon>
        <taxon>Magnoliopsida</taxon>
        <taxon>Magnoliidae</taxon>
        <taxon>Piperales</taxon>
        <taxon>Aristolochiaceae</taxon>
        <taxon>Aristolochia</taxon>
    </lineage>
</organism>
<feature type="compositionally biased region" description="Basic and acidic residues" evidence="1">
    <location>
        <begin position="182"/>
        <end position="193"/>
    </location>
</feature>
<evidence type="ECO:0000313" key="3">
    <source>
        <dbReference type="Proteomes" id="UP000825729"/>
    </source>
</evidence>
<feature type="region of interest" description="Disordered" evidence="1">
    <location>
        <begin position="1"/>
        <end position="266"/>
    </location>
</feature>
<dbReference type="AlphaFoldDB" id="A0AAV7FF13"/>
<proteinExistence type="predicted"/>
<keyword evidence="3" id="KW-1185">Reference proteome</keyword>
<reference evidence="2 3" key="1">
    <citation type="submission" date="2021-07" db="EMBL/GenBank/DDBJ databases">
        <title>The Aristolochia fimbriata genome: insights into angiosperm evolution, floral development and chemical biosynthesis.</title>
        <authorList>
            <person name="Jiao Y."/>
        </authorList>
    </citation>
    <scope>NUCLEOTIDE SEQUENCE [LARGE SCALE GENOMIC DNA]</scope>
    <source>
        <strain evidence="2">IBCAS-2021</strain>
        <tissue evidence="2">Leaf</tissue>
    </source>
</reference>
<feature type="compositionally biased region" description="Basic and acidic residues" evidence="1">
    <location>
        <begin position="111"/>
        <end position="146"/>
    </location>
</feature>
<dbReference type="EMBL" id="JAINDJ010000002">
    <property type="protein sequence ID" value="KAG9459795.1"/>
    <property type="molecule type" value="Genomic_DNA"/>
</dbReference>
<protein>
    <submittedName>
        <fullName evidence="2">Uncharacterized protein</fullName>
    </submittedName>
</protein>
<feature type="compositionally biased region" description="Basic and acidic residues" evidence="1">
    <location>
        <begin position="90"/>
        <end position="100"/>
    </location>
</feature>
<evidence type="ECO:0000256" key="1">
    <source>
        <dbReference type="SAM" id="MobiDB-lite"/>
    </source>
</evidence>
<sequence>MRCSKHKSAAGDVAVSPLKKSELPAAKPEVVPITEADGDSRDHNSVKDPEVVPGVTEPAANGSEGSAKDPPQSQVVQGIEAAARGSDGVEEAKEVKDADKNPGPADQKAPAAEKKETKEESQVGKLISRESPDQYFSSRKEEEKIHGIAGEGGGFFSPGFEPGHGGKKTEDNGQVSQVLPKAVEEGPKEKLELPELETETNAAASKEVDDAGKINEEADAKKEHTLTDDTAKEKEIQAEAAAAAAAEDHQTTNVEGEAPHGTLQSK</sequence>
<feature type="compositionally biased region" description="Basic and acidic residues" evidence="1">
    <location>
        <begin position="38"/>
        <end position="50"/>
    </location>
</feature>